<dbReference type="RefSeq" id="WP_303762609.1">
    <property type="nucleotide sequence ID" value="NZ_JABZGR010000001.1"/>
</dbReference>
<dbReference type="Pfam" id="PF13505">
    <property type="entry name" value="OMP_b-brl"/>
    <property type="match status" value="1"/>
</dbReference>
<dbReference type="AlphaFoldDB" id="A0A929WZA0"/>
<feature type="domain" description="Outer membrane protein beta-barrel" evidence="3">
    <location>
        <begin position="13"/>
        <end position="179"/>
    </location>
</feature>
<dbReference type="EMBL" id="JABZGR010000001">
    <property type="protein sequence ID" value="MBF0969598.1"/>
    <property type="molecule type" value="Genomic_DNA"/>
</dbReference>
<organism evidence="4 5">
    <name type="scientific">Alloprevotella tannerae</name>
    <dbReference type="NCBI Taxonomy" id="76122"/>
    <lineage>
        <taxon>Bacteria</taxon>
        <taxon>Pseudomonadati</taxon>
        <taxon>Bacteroidota</taxon>
        <taxon>Bacteroidia</taxon>
        <taxon>Bacteroidales</taxon>
        <taxon>Prevotellaceae</taxon>
        <taxon>Alloprevotella</taxon>
    </lineage>
</organism>
<keyword evidence="1 2" id="KW-0732">Signal</keyword>
<reference evidence="4" key="1">
    <citation type="submission" date="2020-04" db="EMBL/GenBank/DDBJ databases">
        <title>Deep metagenomics examines the oral microbiome during advanced dental caries in children, revealing novel taxa and co-occurrences with host molecules.</title>
        <authorList>
            <person name="Baker J.L."/>
            <person name="Morton J.T."/>
            <person name="Dinis M."/>
            <person name="Alvarez R."/>
            <person name="Tran N.C."/>
            <person name="Knight R."/>
            <person name="Edlund A."/>
        </authorList>
    </citation>
    <scope>NUCLEOTIDE SEQUENCE</scope>
    <source>
        <strain evidence="4">JCVI_34_bin.1</strain>
    </source>
</reference>
<feature type="signal peptide" evidence="2">
    <location>
        <begin position="1"/>
        <end position="26"/>
    </location>
</feature>
<comment type="caution">
    <text evidence="4">The sequence shown here is derived from an EMBL/GenBank/DDBJ whole genome shotgun (WGS) entry which is preliminary data.</text>
</comment>
<proteinExistence type="predicted"/>
<name>A0A929WZA0_9BACT</name>
<evidence type="ECO:0000256" key="2">
    <source>
        <dbReference type="SAM" id="SignalP"/>
    </source>
</evidence>
<evidence type="ECO:0000313" key="4">
    <source>
        <dbReference type="EMBL" id="MBF0969598.1"/>
    </source>
</evidence>
<dbReference type="InterPro" id="IPR011250">
    <property type="entry name" value="OMP/PagP_B-barrel"/>
</dbReference>
<accession>A0A929WZA0</accession>
<dbReference type="SUPFAM" id="SSF56925">
    <property type="entry name" value="OMPA-like"/>
    <property type="match status" value="1"/>
</dbReference>
<dbReference type="Proteomes" id="UP000704068">
    <property type="component" value="Unassembled WGS sequence"/>
</dbReference>
<sequence>MKRTHTFQLKALTFLLLSFCFLTAQAQRKFRFGLGINYALPIERYTGGETRFGVYLNGTYRLADRLDVGLTASLDEPSYAVHEPDGTVLCYDTYALSFVPNVTYAFPLKTPKVLPFVGMGLGVSFDNIKGGVFSDGHKLHPVAVPMAGVRFFKHIDLVARYYITDKKFDRLTLSLGYTF</sequence>
<feature type="chain" id="PRO_5036748711" evidence="2">
    <location>
        <begin position="27"/>
        <end position="179"/>
    </location>
</feature>
<gene>
    <name evidence="4" type="ORF">HXK21_00940</name>
</gene>
<evidence type="ECO:0000256" key="1">
    <source>
        <dbReference type="ARBA" id="ARBA00022729"/>
    </source>
</evidence>
<dbReference type="InterPro" id="IPR027385">
    <property type="entry name" value="Beta-barrel_OMP"/>
</dbReference>
<evidence type="ECO:0000313" key="5">
    <source>
        <dbReference type="Proteomes" id="UP000704068"/>
    </source>
</evidence>
<evidence type="ECO:0000259" key="3">
    <source>
        <dbReference type="Pfam" id="PF13505"/>
    </source>
</evidence>
<protein>
    <submittedName>
        <fullName evidence="4">Porin family protein</fullName>
    </submittedName>
</protein>